<keyword evidence="3 7" id="KW-0808">Transferase</keyword>
<dbReference type="InterPro" id="IPR050320">
    <property type="entry name" value="N5-glutamine_MTase"/>
</dbReference>
<dbReference type="EMBL" id="JAHVHU010000008">
    <property type="protein sequence ID" value="MBY5958411.1"/>
    <property type="molecule type" value="Genomic_DNA"/>
</dbReference>
<dbReference type="PANTHER" id="PTHR18895">
    <property type="entry name" value="HEMK METHYLTRANSFERASE"/>
    <property type="match status" value="1"/>
</dbReference>
<dbReference type="GO" id="GO:0003676">
    <property type="term" value="F:nucleic acid binding"/>
    <property type="evidence" value="ECO:0007669"/>
    <property type="project" value="InterPro"/>
</dbReference>
<evidence type="ECO:0000256" key="4">
    <source>
        <dbReference type="ARBA" id="ARBA00022691"/>
    </source>
</evidence>
<keyword evidence="4" id="KW-0949">S-adenosyl-L-methionine</keyword>
<dbReference type="InterPro" id="IPR019874">
    <property type="entry name" value="RF_methyltr_PrmC"/>
</dbReference>
<dbReference type="InterPro" id="IPR029063">
    <property type="entry name" value="SAM-dependent_MTases_sf"/>
</dbReference>
<dbReference type="AlphaFoldDB" id="A0A953HXF8"/>
<dbReference type="NCBIfam" id="TIGR00536">
    <property type="entry name" value="hemK_fam"/>
    <property type="match status" value="1"/>
</dbReference>
<accession>A0A953HXF8</accession>
<protein>
    <recommendedName>
        <fullName evidence="1">peptide chain release factor N(5)-glutamine methyltransferase</fullName>
        <ecNumber evidence="1">2.1.1.297</ecNumber>
    </recommendedName>
</protein>
<dbReference type="NCBIfam" id="TIGR03534">
    <property type="entry name" value="RF_mod_PrmC"/>
    <property type="match status" value="1"/>
</dbReference>
<proteinExistence type="predicted"/>
<evidence type="ECO:0000259" key="6">
    <source>
        <dbReference type="Pfam" id="PF05175"/>
    </source>
</evidence>
<dbReference type="InterPro" id="IPR004556">
    <property type="entry name" value="HemK-like"/>
</dbReference>
<comment type="caution">
    <text evidence="7">The sequence shown here is derived from an EMBL/GenBank/DDBJ whole genome shotgun (WGS) entry which is preliminary data.</text>
</comment>
<dbReference type="GO" id="GO:0032259">
    <property type="term" value="P:methylation"/>
    <property type="evidence" value="ECO:0007669"/>
    <property type="project" value="UniProtKB-KW"/>
</dbReference>
<keyword evidence="8" id="KW-1185">Reference proteome</keyword>
<evidence type="ECO:0000256" key="2">
    <source>
        <dbReference type="ARBA" id="ARBA00022603"/>
    </source>
</evidence>
<evidence type="ECO:0000256" key="3">
    <source>
        <dbReference type="ARBA" id="ARBA00022679"/>
    </source>
</evidence>
<dbReference type="Pfam" id="PF05175">
    <property type="entry name" value="MTS"/>
    <property type="match status" value="1"/>
</dbReference>
<dbReference type="InterPro" id="IPR002052">
    <property type="entry name" value="DNA_methylase_N6_adenine_CS"/>
</dbReference>
<gene>
    <name evidence="7" type="primary">prmC</name>
    <name evidence="7" type="ORF">KUV50_09730</name>
</gene>
<dbReference type="PANTHER" id="PTHR18895:SF74">
    <property type="entry name" value="MTRF1L RELEASE FACTOR GLUTAMINE METHYLTRANSFERASE"/>
    <property type="match status" value="1"/>
</dbReference>
<dbReference type="Gene3D" id="3.40.50.150">
    <property type="entry name" value="Vaccinia Virus protein VP39"/>
    <property type="match status" value="1"/>
</dbReference>
<keyword evidence="2 7" id="KW-0489">Methyltransferase</keyword>
<evidence type="ECO:0000256" key="5">
    <source>
        <dbReference type="ARBA" id="ARBA00048391"/>
    </source>
</evidence>
<dbReference type="SUPFAM" id="SSF53335">
    <property type="entry name" value="S-adenosyl-L-methionine-dependent methyltransferases"/>
    <property type="match status" value="1"/>
</dbReference>
<feature type="domain" description="Methyltransferase small" evidence="6">
    <location>
        <begin position="97"/>
        <end position="184"/>
    </location>
</feature>
<dbReference type="RefSeq" id="WP_222579946.1">
    <property type="nucleotide sequence ID" value="NZ_JAHVHU010000008.1"/>
</dbReference>
<reference evidence="7" key="1">
    <citation type="submission" date="2021-06" db="EMBL/GenBank/DDBJ databases">
        <title>44 bacteria genomes isolated from Dapeng, Shenzhen.</title>
        <authorList>
            <person name="Zheng W."/>
            <person name="Yu S."/>
            <person name="Huang Y."/>
        </authorList>
    </citation>
    <scope>NUCLEOTIDE SEQUENCE</scope>
    <source>
        <strain evidence="7">DP5N28-2</strain>
    </source>
</reference>
<dbReference type="CDD" id="cd02440">
    <property type="entry name" value="AdoMet_MTases"/>
    <property type="match status" value="1"/>
</dbReference>
<organism evidence="7 8">
    <name type="scientific">Membranihabitans marinus</name>
    <dbReference type="NCBI Taxonomy" id="1227546"/>
    <lineage>
        <taxon>Bacteria</taxon>
        <taxon>Pseudomonadati</taxon>
        <taxon>Bacteroidota</taxon>
        <taxon>Saprospiria</taxon>
        <taxon>Saprospirales</taxon>
        <taxon>Saprospiraceae</taxon>
        <taxon>Membranihabitans</taxon>
    </lineage>
</organism>
<evidence type="ECO:0000313" key="8">
    <source>
        <dbReference type="Proteomes" id="UP000753961"/>
    </source>
</evidence>
<dbReference type="PROSITE" id="PS00092">
    <property type="entry name" value="N6_MTASE"/>
    <property type="match status" value="1"/>
</dbReference>
<dbReference type="EC" id="2.1.1.297" evidence="1"/>
<comment type="catalytic activity">
    <reaction evidence="5">
        <text>L-glutaminyl-[peptide chain release factor] + S-adenosyl-L-methionine = N(5)-methyl-L-glutaminyl-[peptide chain release factor] + S-adenosyl-L-homocysteine + H(+)</text>
        <dbReference type="Rhea" id="RHEA:42896"/>
        <dbReference type="Rhea" id="RHEA-COMP:10271"/>
        <dbReference type="Rhea" id="RHEA-COMP:10272"/>
        <dbReference type="ChEBI" id="CHEBI:15378"/>
        <dbReference type="ChEBI" id="CHEBI:30011"/>
        <dbReference type="ChEBI" id="CHEBI:57856"/>
        <dbReference type="ChEBI" id="CHEBI:59789"/>
        <dbReference type="ChEBI" id="CHEBI:61891"/>
        <dbReference type="EC" id="2.1.1.297"/>
    </reaction>
</comment>
<sequence>MKIKKNNENKYHQWLSTLEPLYGEREARSMWRWYQEAGRPEKKFADDLAKLANHYPIQYLTGYSYFYGDKYLVNEDTLIPRPETEELVYQVLEDHPNDQASLQVVDLGTGTGCIPITLKKHRPAWQVMGIDLYEPTLEIAHTNSALHNVSIQWEIQDILTLDVRLLHNVDLLISNPPYISPHEKQYLGGNVLKYEPHRALFTTDDQGLEFYKAIASFGDKLKSGSEIYLEIHEHNGPEIVRLFEDVKVFRAPRVFQDMQGKNRIVHIIRE</sequence>
<dbReference type="GO" id="GO:0102559">
    <property type="term" value="F:peptide chain release factor N(5)-glutamine methyltransferase activity"/>
    <property type="evidence" value="ECO:0007669"/>
    <property type="project" value="UniProtKB-EC"/>
</dbReference>
<evidence type="ECO:0000256" key="1">
    <source>
        <dbReference type="ARBA" id="ARBA00012771"/>
    </source>
</evidence>
<dbReference type="Proteomes" id="UP000753961">
    <property type="component" value="Unassembled WGS sequence"/>
</dbReference>
<dbReference type="InterPro" id="IPR007848">
    <property type="entry name" value="Small_mtfrase_dom"/>
</dbReference>
<name>A0A953HXF8_9BACT</name>
<evidence type="ECO:0000313" key="7">
    <source>
        <dbReference type="EMBL" id="MBY5958411.1"/>
    </source>
</evidence>